<protein>
    <submittedName>
        <fullName evidence="6">Taurine transport system substrate-binding protein</fullName>
    </submittedName>
</protein>
<name>A0A3N1CT61_9ACTN</name>
<dbReference type="InterPro" id="IPR010068">
    <property type="entry name" value="Peri-bd_TauA"/>
</dbReference>
<dbReference type="Proteomes" id="UP000272400">
    <property type="component" value="Unassembled WGS sequence"/>
</dbReference>
<dbReference type="EMBL" id="RJKE01000001">
    <property type="protein sequence ID" value="ROO84415.1"/>
    <property type="molecule type" value="Genomic_DNA"/>
</dbReference>
<evidence type="ECO:0000256" key="2">
    <source>
        <dbReference type="ARBA" id="ARBA00010742"/>
    </source>
</evidence>
<dbReference type="CDD" id="cd13560">
    <property type="entry name" value="PBP2_taurine"/>
    <property type="match status" value="1"/>
</dbReference>
<dbReference type="Pfam" id="PF04069">
    <property type="entry name" value="OpuAC"/>
    <property type="match status" value="1"/>
</dbReference>
<proteinExistence type="inferred from homology"/>
<dbReference type="PANTHER" id="PTHR30024:SF47">
    <property type="entry name" value="TAURINE-BINDING PERIPLASMIC PROTEIN"/>
    <property type="match status" value="1"/>
</dbReference>
<accession>A0A3N1CT61</accession>
<reference evidence="6 7" key="1">
    <citation type="submission" date="2018-11" db="EMBL/GenBank/DDBJ databases">
        <title>Sequencing the genomes of 1000 actinobacteria strains.</title>
        <authorList>
            <person name="Klenk H.-P."/>
        </authorList>
    </citation>
    <scope>NUCLEOTIDE SEQUENCE [LARGE SCALE GENOMIC DNA]</scope>
    <source>
        <strain evidence="6 7">DSM 44254</strain>
    </source>
</reference>
<keyword evidence="7" id="KW-1185">Reference proteome</keyword>
<comment type="caution">
    <text evidence="6">The sequence shown here is derived from an EMBL/GenBank/DDBJ whole genome shotgun (WGS) entry which is preliminary data.</text>
</comment>
<dbReference type="GO" id="GO:0042918">
    <property type="term" value="P:alkanesulfonate transmembrane transport"/>
    <property type="evidence" value="ECO:0007669"/>
    <property type="project" value="TreeGrafter"/>
</dbReference>
<feature type="domain" description="ABC-type glycine betaine transport system substrate-binding" evidence="5">
    <location>
        <begin position="47"/>
        <end position="271"/>
    </location>
</feature>
<evidence type="ECO:0000256" key="4">
    <source>
        <dbReference type="SAM" id="SignalP"/>
    </source>
</evidence>
<dbReference type="GO" id="GO:0042597">
    <property type="term" value="C:periplasmic space"/>
    <property type="evidence" value="ECO:0007669"/>
    <property type="project" value="UniProtKB-SubCell"/>
</dbReference>
<evidence type="ECO:0000256" key="1">
    <source>
        <dbReference type="ARBA" id="ARBA00004418"/>
    </source>
</evidence>
<evidence type="ECO:0000256" key="3">
    <source>
        <dbReference type="ARBA" id="ARBA00022729"/>
    </source>
</evidence>
<dbReference type="SUPFAM" id="SSF53850">
    <property type="entry name" value="Periplasmic binding protein-like II"/>
    <property type="match status" value="1"/>
</dbReference>
<sequence>MTLPRKSRTTVKLTSLIAGTALLLGALAGCASTEEGGGANTDGTPKELRVAYQLIPNGDLIVKNQKWLEQALPDTKITWSKFDSGGDVNTAVIAGSVDIGLAGSSPVTRGLSAPLNIAYQIPWIFDVIGENEALVAKDAAAITDLKGKKIATPFSSTSHYSLLAALQDAGLAESDVELIDLEPQDIQAAWTRGDIDAAYVWTPVLGELEKDGKVLISSKDLAAKGKVTADLAVVRTEFAEKYPAALKTWLQQQDRAVKLTRTDHDAAAAAIGQELSLDPAEAGRQLDQLVLLDGAEQKGADYLGTPEAPGKLADTLFSAAEFLKAQNQIDAVPQLSVFQSGLATKALSDAFAS</sequence>
<dbReference type="OrthoDB" id="286202at2"/>
<feature type="chain" id="PRO_5038751949" evidence="4">
    <location>
        <begin position="32"/>
        <end position="353"/>
    </location>
</feature>
<dbReference type="PROSITE" id="PS51257">
    <property type="entry name" value="PROKAR_LIPOPROTEIN"/>
    <property type="match status" value="1"/>
</dbReference>
<dbReference type="PANTHER" id="PTHR30024">
    <property type="entry name" value="ALIPHATIC SULFONATES-BINDING PROTEIN-RELATED"/>
    <property type="match status" value="1"/>
</dbReference>
<comment type="subcellular location">
    <subcellularLocation>
        <location evidence="1">Periplasm</location>
    </subcellularLocation>
</comment>
<keyword evidence="3 4" id="KW-0732">Signal</keyword>
<dbReference type="AlphaFoldDB" id="A0A3N1CT61"/>
<dbReference type="GO" id="GO:0043190">
    <property type="term" value="C:ATP-binding cassette (ABC) transporter complex"/>
    <property type="evidence" value="ECO:0007669"/>
    <property type="project" value="InterPro"/>
</dbReference>
<gene>
    <name evidence="6" type="ORF">EDD29_1938</name>
</gene>
<evidence type="ECO:0000259" key="5">
    <source>
        <dbReference type="Pfam" id="PF04069"/>
    </source>
</evidence>
<dbReference type="Gene3D" id="3.40.190.10">
    <property type="entry name" value="Periplasmic binding protein-like II"/>
    <property type="match status" value="2"/>
</dbReference>
<comment type="similarity">
    <text evidence="2">Belongs to the bacterial solute-binding protein SsuA/TauA family.</text>
</comment>
<evidence type="ECO:0000313" key="6">
    <source>
        <dbReference type="EMBL" id="ROO84415.1"/>
    </source>
</evidence>
<organism evidence="6 7">
    <name type="scientific">Actinocorallia herbida</name>
    <dbReference type="NCBI Taxonomy" id="58109"/>
    <lineage>
        <taxon>Bacteria</taxon>
        <taxon>Bacillati</taxon>
        <taxon>Actinomycetota</taxon>
        <taxon>Actinomycetes</taxon>
        <taxon>Streptosporangiales</taxon>
        <taxon>Thermomonosporaceae</taxon>
        <taxon>Actinocorallia</taxon>
    </lineage>
</organism>
<evidence type="ECO:0000313" key="7">
    <source>
        <dbReference type="Proteomes" id="UP000272400"/>
    </source>
</evidence>
<feature type="signal peptide" evidence="4">
    <location>
        <begin position="1"/>
        <end position="31"/>
    </location>
</feature>
<dbReference type="GO" id="GO:0022857">
    <property type="term" value="F:transmembrane transporter activity"/>
    <property type="evidence" value="ECO:0007669"/>
    <property type="project" value="InterPro"/>
</dbReference>
<dbReference type="InterPro" id="IPR007210">
    <property type="entry name" value="ABC_Gly_betaine_transp_sub-bd"/>
</dbReference>